<dbReference type="OrthoDB" id="10469318at2759"/>
<organism evidence="2 3">
    <name type="scientific">Cercospora zeae-maydis SCOH1-5</name>
    <dbReference type="NCBI Taxonomy" id="717836"/>
    <lineage>
        <taxon>Eukaryota</taxon>
        <taxon>Fungi</taxon>
        <taxon>Dikarya</taxon>
        <taxon>Ascomycota</taxon>
        <taxon>Pezizomycotina</taxon>
        <taxon>Dothideomycetes</taxon>
        <taxon>Dothideomycetidae</taxon>
        <taxon>Mycosphaerellales</taxon>
        <taxon>Mycosphaerellaceae</taxon>
        <taxon>Cercospora</taxon>
    </lineage>
</organism>
<sequence length="727" mass="80036">MSTTKTIELPLGNGTAKCTIEIPDASHDPPAPEAVVDFTYQAVAWIVKLAAEINTTAPASPPPRSSIRQVRDTNQPSTHHHSSSTQPDEAAIQLIGVKRERQPDCVHVGDGSPDRGPEAGTVVKRPKLALRHDSFWKPSPVAEIPIESATLATKVAWSTIEVTLMSNAGVLKAKAAVERMEESVWDKSCTTGWKHGTCSRPVIPWAVQQWPTHDSGSWQHQMQRIGDWEALPTTAKTRELQKTPDVPKCVTEWHGIVLRMQLRLVCCKRNTKGDPTPQASARLGFLGALNFTAGFKEARLPTWNSRPSEQYGDNFVVKLWDPNDLSLWALGSKPVPFDLSAVSCIQTDTIPYVSGSLDTTYPMLQTRLFATCDYIPLVDKCSFSHISTAIVATPSGKRSPTMSRSSSAVPSPSSLFLASGLPRNPASAAHELLVQDDHTHLLNTMARWTGPLPEDATSKPAAQEQLPCTTSSIREIVRHHAPKPDAIDFTVESSSTPHHEELEESEEAEIRPATHDLISEACVSSAYSPDTNICCSSSEISSFQPHERETAVAHIINKEGDFIENESPVNNDADAAVELLNSPQFPQLASAPYAVALIAAATTPQRQTSIPFPHGINQKRLSRHHDLGAGLNWNEVLLRSRSDCDLVFLTQRRGRSTLLDLDEMRMMMTMTTKEEEKDVQKGTGEIENRGKESWRKEGSMEELDLLWPPPMGQNIPSKDEIIYLRTS</sequence>
<keyword evidence="3" id="KW-1185">Reference proteome</keyword>
<evidence type="ECO:0000313" key="3">
    <source>
        <dbReference type="Proteomes" id="UP000799539"/>
    </source>
</evidence>
<evidence type="ECO:0000256" key="1">
    <source>
        <dbReference type="SAM" id="MobiDB-lite"/>
    </source>
</evidence>
<dbReference type="AlphaFoldDB" id="A0A6A6F900"/>
<protein>
    <submittedName>
        <fullName evidence="2">Uncharacterized protein</fullName>
    </submittedName>
</protein>
<dbReference type="Proteomes" id="UP000799539">
    <property type="component" value="Unassembled WGS sequence"/>
</dbReference>
<feature type="compositionally biased region" description="Basic and acidic residues" evidence="1">
    <location>
        <begin position="673"/>
        <end position="699"/>
    </location>
</feature>
<feature type="region of interest" description="Disordered" evidence="1">
    <location>
        <begin position="56"/>
        <end position="88"/>
    </location>
</feature>
<reference evidence="2" key="1">
    <citation type="journal article" date="2020" name="Stud. Mycol.">
        <title>101 Dothideomycetes genomes: a test case for predicting lifestyles and emergence of pathogens.</title>
        <authorList>
            <person name="Haridas S."/>
            <person name="Albert R."/>
            <person name="Binder M."/>
            <person name="Bloem J."/>
            <person name="Labutti K."/>
            <person name="Salamov A."/>
            <person name="Andreopoulos B."/>
            <person name="Baker S."/>
            <person name="Barry K."/>
            <person name="Bills G."/>
            <person name="Bluhm B."/>
            <person name="Cannon C."/>
            <person name="Castanera R."/>
            <person name="Culley D."/>
            <person name="Daum C."/>
            <person name="Ezra D."/>
            <person name="Gonzalez J."/>
            <person name="Henrissat B."/>
            <person name="Kuo A."/>
            <person name="Liang C."/>
            <person name="Lipzen A."/>
            <person name="Lutzoni F."/>
            <person name="Magnuson J."/>
            <person name="Mondo S."/>
            <person name="Nolan M."/>
            <person name="Ohm R."/>
            <person name="Pangilinan J."/>
            <person name="Park H.-J."/>
            <person name="Ramirez L."/>
            <person name="Alfaro M."/>
            <person name="Sun H."/>
            <person name="Tritt A."/>
            <person name="Yoshinaga Y."/>
            <person name="Zwiers L.-H."/>
            <person name="Turgeon B."/>
            <person name="Goodwin S."/>
            <person name="Spatafora J."/>
            <person name="Crous P."/>
            <person name="Grigoriev I."/>
        </authorList>
    </citation>
    <scope>NUCLEOTIDE SEQUENCE</scope>
    <source>
        <strain evidence="2">SCOH1-5</strain>
    </source>
</reference>
<dbReference type="EMBL" id="ML992684">
    <property type="protein sequence ID" value="KAF2209870.1"/>
    <property type="molecule type" value="Genomic_DNA"/>
</dbReference>
<accession>A0A6A6F900</accession>
<evidence type="ECO:0000313" key="2">
    <source>
        <dbReference type="EMBL" id="KAF2209870.1"/>
    </source>
</evidence>
<proteinExistence type="predicted"/>
<feature type="region of interest" description="Disordered" evidence="1">
    <location>
        <begin position="673"/>
        <end position="712"/>
    </location>
</feature>
<feature type="region of interest" description="Disordered" evidence="1">
    <location>
        <begin position="487"/>
        <end position="507"/>
    </location>
</feature>
<name>A0A6A6F900_9PEZI</name>
<gene>
    <name evidence="2" type="ORF">CERZMDRAFT_99928</name>
</gene>